<dbReference type="Proteomes" id="UP000754710">
    <property type="component" value="Unassembled WGS sequence"/>
</dbReference>
<keyword evidence="2" id="KW-1185">Reference proteome</keyword>
<accession>A0ABS7RNE8</accession>
<dbReference type="RefSeq" id="WP_221026375.1">
    <property type="nucleotide sequence ID" value="NZ_JAIEZQ010000003.1"/>
</dbReference>
<comment type="caution">
    <text evidence="1">The sequence shown here is derived from an EMBL/GenBank/DDBJ whole genome shotgun (WGS) entry which is preliminary data.</text>
</comment>
<gene>
    <name evidence="1" type="ORF">K1X13_17215</name>
</gene>
<sequence length="221" mass="23937">MTWYKFLARGALGPFSGYTWPAPDGLGHPGEWLAATRLEPCRSGLHLLRPEDLPYWLCEELYTVEVEGEVVPHGSFVLARRARLVDRVGAWRQDAAVAFCEDCTVRVRDLAVEALRAEDRLADAGRLAACGTTEEIQAVAERIAEDTDEVVSPLMGYALDAAKFTDSARSSERWAAGTATTAFVTAKAAAVAADGSAGHDATAAERRRQGEWLASHLLVAH</sequence>
<evidence type="ECO:0000313" key="2">
    <source>
        <dbReference type="Proteomes" id="UP000754710"/>
    </source>
</evidence>
<organism evidence="1 2">
    <name type="scientific">Nocardioides jiangsuensis</name>
    <dbReference type="NCBI Taxonomy" id="2866161"/>
    <lineage>
        <taxon>Bacteria</taxon>
        <taxon>Bacillati</taxon>
        <taxon>Actinomycetota</taxon>
        <taxon>Actinomycetes</taxon>
        <taxon>Propionibacteriales</taxon>
        <taxon>Nocardioidaceae</taxon>
        <taxon>Nocardioides</taxon>
    </lineage>
</organism>
<protein>
    <submittedName>
        <fullName evidence="1">Uncharacterized protein</fullName>
    </submittedName>
</protein>
<evidence type="ECO:0000313" key="1">
    <source>
        <dbReference type="EMBL" id="MBY9076578.1"/>
    </source>
</evidence>
<reference evidence="1 2" key="1">
    <citation type="submission" date="2021-08" db="EMBL/GenBank/DDBJ databases">
        <title>Nocardioides bacterium WL0053 sp. nov., isolated from the sediment.</title>
        <authorList>
            <person name="Wang L."/>
            <person name="Zhang D."/>
            <person name="Zhang A."/>
        </authorList>
    </citation>
    <scope>NUCLEOTIDE SEQUENCE [LARGE SCALE GENOMIC DNA]</scope>
    <source>
        <strain evidence="1 2">WL0053</strain>
    </source>
</reference>
<name>A0ABS7RNE8_9ACTN</name>
<proteinExistence type="predicted"/>
<dbReference type="EMBL" id="JAIEZQ010000003">
    <property type="protein sequence ID" value="MBY9076578.1"/>
    <property type="molecule type" value="Genomic_DNA"/>
</dbReference>